<organism evidence="2 3">
    <name type="scientific">Rhizophagus clarus</name>
    <dbReference type="NCBI Taxonomy" id="94130"/>
    <lineage>
        <taxon>Eukaryota</taxon>
        <taxon>Fungi</taxon>
        <taxon>Fungi incertae sedis</taxon>
        <taxon>Mucoromycota</taxon>
        <taxon>Glomeromycotina</taxon>
        <taxon>Glomeromycetes</taxon>
        <taxon>Glomerales</taxon>
        <taxon>Glomeraceae</taxon>
        <taxon>Rhizophagus</taxon>
    </lineage>
</organism>
<feature type="region of interest" description="Disordered" evidence="1">
    <location>
        <begin position="51"/>
        <end position="93"/>
    </location>
</feature>
<evidence type="ECO:0000313" key="2">
    <source>
        <dbReference type="EMBL" id="GBB88780.1"/>
    </source>
</evidence>
<dbReference type="AlphaFoldDB" id="A0A2Z6QF61"/>
<evidence type="ECO:0000256" key="1">
    <source>
        <dbReference type="SAM" id="MobiDB-lite"/>
    </source>
</evidence>
<proteinExistence type="predicted"/>
<dbReference type="EMBL" id="BEXD01000602">
    <property type="protein sequence ID" value="GBB88780.1"/>
    <property type="molecule type" value="Genomic_DNA"/>
</dbReference>
<accession>A0A2Z6QF61</accession>
<protein>
    <submittedName>
        <fullName evidence="2">Uncharacterized protein</fullName>
    </submittedName>
</protein>
<gene>
    <name evidence="2" type="ORF">RclHR1_01540003</name>
</gene>
<sequence length="119" mass="13122">MGSRLAKGEDWQIAYTIVTTPKGKGKKKKHKHLTISEEDIDKDFRLPVDSVDESTQALSSQLPPSPLHEANKKVEESSAPLLDSNAGKEKRLKVQDDEAAQVITADIRRPQGASLFEIS</sequence>
<reference evidence="2 3" key="1">
    <citation type="submission" date="2017-11" db="EMBL/GenBank/DDBJ databases">
        <title>The genome of Rhizophagus clarus HR1 reveals common genetic basis of auxotrophy among arbuscular mycorrhizal fungi.</title>
        <authorList>
            <person name="Kobayashi Y."/>
        </authorList>
    </citation>
    <scope>NUCLEOTIDE SEQUENCE [LARGE SCALE GENOMIC DNA]</scope>
    <source>
        <strain evidence="2 3">HR1</strain>
    </source>
</reference>
<name>A0A2Z6QF61_9GLOM</name>
<keyword evidence="3" id="KW-1185">Reference proteome</keyword>
<feature type="compositionally biased region" description="Polar residues" evidence="1">
    <location>
        <begin position="53"/>
        <end position="62"/>
    </location>
</feature>
<evidence type="ECO:0000313" key="3">
    <source>
        <dbReference type="Proteomes" id="UP000247702"/>
    </source>
</evidence>
<dbReference type="Proteomes" id="UP000247702">
    <property type="component" value="Unassembled WGS sequence"/>
</dbReference>
<comment type="caution">
    <text evidence="2">The sequence shown here is derived from an EMBL/GenBank/DDBJ whole genome shotgun (WGS) entry which is preliminary data.</text>
</comment>